<evidence type="ECO:0000313" key="3">
    <source>
        <dbReference type="Proteomes" id="UP000050488"/>
    </source>
</evidence>
<dbReference type="PROSITE" id="PS50106">
    <property type="entry name" value="PDZ"/>
    <property type="match status" value="1"/>
</dbReference>
<proteinExistence type="predicted"/>
<dbReference type="PANTHER" id="PTHR10046">
    <property type="entry name" value="ATP DEPENDENT LON PROTEASE FAMILY MEMBER"/>
    <property type="match status" value="1"/>
</dbReference>
<dbReference type="RefSeq" id="WP_055176047.1">
    <property type="nucleotide sequence ID" value="NZ_JAUSQY010000001.1"/>
</dbReference>
<dbReference type="InterPro" id="IPR014721">
    <property type="entry name" value="Ribsml_uS5_D2-typ_fold_subgr"/>
</dbReference>
<dbReference type="PATRIC" id="fig|1544413.3.peg.639"/>
<accession>A0A0Q1E480</accession>
<dbReference type="SMART" id="SM00228">
    <property type="entry name" value="PDZ"/>
    <property type="match status" value="1"/>
</dbReference>
<protein>
    <submittedName>
        <fullName evidence="2">Lon protease</fullName>
        <ecNumber evidence="2">3.4.21.53</ecNumber>
    </submittedName>
</protein>
<dbReference type="Gene3D" id="2.30.42.10">
    <property type="match status" value="1"/>
</dbReference>
<sequence>MNRRIRTVAWGALPVVALAVLVSTDHIPGTNIALTVPYAAEGTGPSVDTLGQVEGTDVVEVEGAQTYPTTGQLNMTTVSVRSNMTLAQATARWLFTDDSLVPIEQIFPPGSTPEQVKEANAVAFNTSEASATVAALNHLGRPLHVTVAGTIEDTPAAEHLREGDVITAVDGTPVDKPGQVRDLIGERAPGDEITLAVSREGHLADVAVQLGEDPQDSQRPRLGVLMGSESADGVSVDYHLSDIGGPSAGMIFSLAVVDKLTEGELTGGKFVAGTGTIAEDGTVGPIGGIKHKVRAAADLGAELFLAPEANCQEALTGLPEGGDTVLASVNTLDDAITAMSDFAAGREIKTCGN</sequence>
<dbReference type="Gene3D" id="3.30.230.10">
    <property type="match status" value="1"/>
</dbReference>
<dbReference type="GO" id="GO:0030163">
    <property type="term" value="P:protein catabolic process"/>
    <property type="evidence" value="ECO:0007669"/>
    <property type="project" value="InterPro"/>
</dbReference>
<dbReference type="GO" id="GO:0005524">
    <property type="term" value="F:ATP binding"/>
    <property type="evidence" value="ECO:0007669"/>
    <property type="project" value="InterPro"/>
</dbReference>
<dbReference type="GO" id="GO:0006508">
    <property type="term" value="P:proteolysis"/>
    <property type="evidence" value="ECO:0007669"/>
    <property type="project" value="UniProtKB-KW"/>
</dbReference>
<dbReference type="InterPro" id="IPR008269">
    <property type="entry name" value="Lon_proteolytic"/>
</dbReference>
<reference evidence="2 3" key="1">
    <citation type="submission" date="2015-10" db="EMBL/GenBank/DDBJ databases">
        <title>Corynebacteirum lowii and Corynebacterium oculi species nova, derived from human clinical disease and and emended description of Corynebacterium mastiditis.</title>
        <authorList>
            <person name="Bernard K."/>
            <person name="Pacheco A.L."/>
            <person name="Mcdougall C."/>
            <person name="Burtx T."/>
            <person name="Weibe D."/>
            <person name="Tyler S."/>
            <person name="Olson A.B."/>
            <person name="Cnockaert M."/>
            <person name="Eguchi H."/>
            <person name="Kuwahara T."/>
            <person name="Nakayama-Imaohji H."/>
            <person name="Boudewijins M."/>
            <person name="Van Hoecke F."/>
            <person name="Bernier A.-M."/>
            <person name="Vandamme P."/>
        </authorList>
    </citation>
    <scope>NUCLEOTIDE SEQUENCE [LARGE SCALE GENOMIC DNA]</scope>
    <source>
        <strain evidence="2 3">NML 130206</strain>
    </source>
</reference>
<dbReference type="EMBL" id="LKEV01000001">
    <property type="protein sequence ID" value="KQB87576.1"/>
    <property type="molecule type" value="Genomic_DNA"/>
</dbReference>
<dbReference type="AlphaFoldDB" id="A0A0Q1E480"/>
<dbReference type="InterPro" id="IPR036034">
    <property type="entry name" value="PDZ_sf"/>
</dbReference>
<feature type="domain" description="PDZ" evidence="1">
    <location>
        <begin position="121"/>
        <end position="201"/>
    </location>
</feature>
<evidence type="ECO:0000313" key="2">
    <source>
        <dbReference type="EMBL" id="KQB87576.1"/>
    </source>
</evidence>
<dbReference type="GO" id="GO:0004252">
    <property type="term" value="F:serine-type endopeptidase activity"/>
    <property type="evidence" value="ECO:0007669"/>
    <property type="project" value="UniProtKB-EC"/>
</dbReference>
<dbReference type="Pfam" id="PF05362">
    <property type="entry name" value="Lon_C"/>
    <property type="match status" value="1"/>
</dbReference>
<comment type="caution">
    <text evidence="2">The sequence shown here is derived from an EMBL/GenBank/DDBJ whole genome shotgun (WGS) entry which is preliminary data.</text>
</comment>
<dbReference type="CDD" id="cd06779">
    <property type="entry name" value="cpPDZ_Deg_HtrA-like"/>
    <property type="match status" value="1"/>
</dbReference>
<dbReference type="EC" id="3.4.21.53" evidence="2"/>
<gene>
    <name evidence="2" type="primary">lon</name>
    <name evidence="2" type="ORF">Clow_00635</name>
</gene>
<evidence type="ECO:0000259" key="1">
    <source>
        <dbReference type="PROSITE" id="PS50106"/>
    </source>
</evidence>
<dbReference type="InterPro" id="IPR001478">
    <property type="entry name" value="PDZ"/>
</dbReference>
<dbReference type="STRING" id="1544413.Clow_00635"/>
<organism evidence="2 3">
    <name type="scientific">Corynebacterium lowii</name>
    <dbReference type="NCBI Taxonomy" id="1544413"/>
    <lineage>
        <taxon>Bacteria</taxon>
        <taxon>Bacillati</taxon>
        <taxon>Actinomycetota</taxon>
        <taxon>Actinomycetes</taxon>
        <taxon>Mycobacteriales</taxon>
        <taxon>Corynebacteriaceae</taxon>
        <taxon>Corynebacterium</taxon>
    </lineage>
</organism>
<keyword evidence="2" id="KW-0378">Hydrolase</keyword>
<dbReference type="Proteomes" id="UP000050488">
    <property type="component" value="Unassembled WGS sequence"/>
</dbReference>
<dbReference type="InterPro" id="IPR027065">
    <property type="entry name" value="Lon_Prtase"/>
</dbReference>
<keyword evidence="3" id="KW-1185">Reference proteome</keyword>
<dbReference type="InterPro" id="IPR020568">
    <property type="entry name" value="Ribosomal_Su5_D2-typ_SF"/>
</dbReference>
<dbReference type="GO" id="GO:0004176">
    <property type="term" value="F:ATP-dependent peptidase activity"/>
    <property type="evidence" value="ECO:0007669"/>
    <property type="project" value="InterPro"/>
</dbReference>
<name>A0A0Q1E480_9CORY</name>
<dbReference type="Pfam" id="PF13180">
    <property type="entry name" value="PDZ_2"/>
    <property type="match status" value="1"/>
</dbReference>
<dbReference type="SUPFAM" id="SSF50156">
    <property type="entry name" value="PDZ domain-like"/>
    <property type="match status" value="1"/>
</dbReference>
<dbReference type="SUPFAM" id="SSF54211">
    <property type="entry name" value="Ribosomal protein S5 domain 2-like"/>
    <property type="match status" value="1"/>
</dbReference>
<dbReference type="OrthoDB" id="2356897at2"/>
<keyword evidence="2" id="KW-0645">Protease</keyword>